<keyword evidence="2 5" id="KW-0812">Transmembrane</keyword>
<keyword evidence="8" id="KW-1185">Reference proteome</keyword>
<protein>
    <submittedName>
        <fullName evidence="7">LapA family protein</fullName>
    </submittedName>
</protein>
<dbReference type="GO" id="GO:0005886">
    <property type="term" value="C:plasma membrane"/>
    <property type="evidence" value="ECO:0007669"/>
    <property type="project" value="InterPro"/>
</dbReference>
<evidence type="ECO:0000256" key="5">
    <source>
        <dbReference type="SAM" id="Phobius"/>
    </source>
</evidence>
<evidence type="ECO:0000259" key="6">
    <source>
        <dbReference type="Pfam" id="PF06305"/>
    </source>
</evidence>
<evidence type="ECO:0000313" key="8">
    <source>
        <dbReference type="Proteomes" id="UP000640333"/>
    </source>
</evidence>
<evidence type="ECO:0000256" key="4">
    <source>
        <dbReference type="ARBA" id="ARBA00023136"/>
    </source>
</evidence>
<dbReference type="Pfam" id="PF06305">
    <property type="entry name" value="LapA_dom"/>
    <property type="match status" value="1"/>
</dbReference>
<evidence type="ECO:0000256" key="3">
    <source>
        <dbReference type="ARBA" id="ARBA00022989"/>
    </source>
</evidence>
<gene>
    <name evidence="7" type="ORF">IOQ59_04540</name>
</gene>
<evidence type="ECO:0000256" key="2">
    <source>
        <dbReference type="ARBA" id="ARBA00022692"/>
    </source>
</evidence>
<feature type="domain" description="Lipopolysaccharide assembly protein A" evidence="6">
    <location>
        <begin position="26"/>
        <end position="90"/>
    </location>
</feature>
<dbReference type="EMBL" id="JADEYS010000003">
    <property type="protein sequence ID" value="MBE9396526.1"/>
    <property type="molecule type" value="Genomic_DNA"/>
</dbReference>
<dbReference type="InterPro" id="IPR010445">
    <property type="entry name" value="LapA_dom"/>
</dbReference>
<dbReference type="Proteomes" id="UP000640333">
    <property type="component" value="Unassembled WGS sequence"/>
</dbReference>
<evidence type="ECO:0000313" key="7">
    <source>
        <dbReference type="EMBL" id="MBE9396526.1"/>
    </source>
</evidence>
<proteinExistence type="predicted"/>
<sequence>MRWIKGAILGLLCLLFLFVGVMFTINNTQLVTVDLVLLKLPEASLSLWLVATFILGGVLGMAISVVSVLLLRTRLRAERRRVTNAQKELDQLRTAGLKNAA</sequence>
<evidence type="ECO:0000256" key="1">
    <source>
        <dbReference type="ARBA" id="ARBA00022475"/>
    </source>
</evidence>
<dbReference type="AlphaFoldDB" id="A0A8J7K9B0"/>
<keyword evidence="1" id="KW-1003">Cell membrane</keyword>
<reference evidence="7" key="1">
    <citation type="submission" date="2020-10" db="EMBL/GenBank/DDBJ databases">
        <title>Bacterium isolated from coastal waters sediment.</title>
        <authorList>
            <person name="Chen R.-J."/>
            <person name="Lu D.-C."/>
            <person name="Zhu K.-L."/>
            <person name="Du Z.-J."/>
        </authorList>
    </citation>
    <scope>NUCLEOTIDE SEQUENCE</scope>
    <source>
        <strain evidence="7">N1Y112</strain>
    </source>
</reference>
<accession>A0A8J7K9B0</accession>
<keyword evidence="4 5" id="KW-0472">Membrane</keyword>
<feature type="transmembrane region" description="Helical" evidence="5">
    <location>
        <begin position="47"/>
        <end position="71"/>
    </location>
</feature>
<comment type="caution">
    <text evidence="7">The sequence shown here is derived from an EMBL/GenBank/DDBJ whole genome shotgun (WGS) entry which is preliminary data.</text>
</comment>
<name>A0A8J7K9B0_9GAMM</name>
<organism evidence="7 8">
    <name type="scientific">Pontibacterium sinense</name>
    <dbReference type="NCBI Taxonomy" id="2781979"/>
    <lineage>
        <taxon>Bacteria</taxon>
        <taxon>Pseudomonadati</taxon>
        <taxon>Pseudomonadota</taxon>
        <taxon>Gammaproteobacteria</taxon>
        <taxon>Oceanospirillales</taxon>
        <taxon>Oceanospirillaceae</taxon>
        <taxon>Pontibacterium</taxon>
    </lineage>
</organism>
<keyword evidence="3 5" id="KW-1133">Transmembrane helix</keyword>
<dbReference type="RefSeq" id="WP_193952073.1">
    <property type="nucleotide sequence ID" value="NZ_JADEYS010000003.1"/>
</dbReference>